<evidence type="ECO:0000313" key="16">
    <source>
        <dbReference type="EMBL" id="CAB1128132.1"/>
    </source>
</evidence>
<dbReference type="InterPro" id="IPR038385">
    <property type="entry name" value="Sua5/YwlC_C"/>
</dbReference>
<evidence type="ECO:0000256" key="14">
    <source>
        <dbReference type="PIRSR" id="PIRSR004930-1"/>
    </source>
</evidence>
<evidence type="ECO:0000256" key="9">
    <source>
        <dbReference type="ARBA" id="ARBA00022741"/>
    </source>
</evidence>
<evidence type="ECO:0000256" key="6">
    <source>
        <dbReference type="ARBA" id="ARBA00022679"/>
    </source>
</evidence>
<dbReference type="Gene3D" id="3.90.870.10">
    <property type="entry name" value="DHBP synthase"/>
    <property type="match status" value="1"/>
</dbReference>
<evidence type="ECO:0000256" key="2">
    <source>
        <dbReference type="ARBA" id="ARBA00007663"/>
    </source>
</evidence>
<dbReference type="GO" id="GO:0061710">
    <property type="term" value="F:L-threonylcarbamoyladenylate synthase"/>
    <property type="evidence" value="ECO:0007669"/>
    <property type="project" value="UniProtKB-EC"/>
</dbReference>
<feature type="binding site" evidence="14">
    <location>
        <position position="61"/>
    </location>
    <ligand>
        <name>ATP</name>
        <dbReference type="ChEBI" id="CHEBI:30616"/>
    </ligand>
</feature>
<feature type="binding site" evidence="14">
    <location>
        <position position="66"/>
    </location>
    <ligand>
        <name>L-threonine</name>
        <dbReference type="ChEBI" id="CHEBI:57926"/>
    </ligand>
</feature>
<feature type="binding site" evidence="14">
    <location>
        <position position="143"/>
    </location>
    <ligand>
        <name>ATP</name>
        <dbReference type="ChEBI" id="CHEBI:30616"/>
    </ligand>
</feature>
<feature type="domain" description="YrdC-like" evidence="15">
    <location>
        <begin position="12"/>
        <end position="199"/>
    </location>
</feature>
<dbReference type="GO" id="GO:0003725">
    <property type="term" value="F:double-stranded RNA binding"/>
    <property type="evidence" value="ECO:0007669"/>
    <property type="project" value="UniProtKB-UniRule"/>
</dbReference>
<evidence type="ECO:0000256" key="1">
    <source>
        <dbReference type="ARBA" id="ARBA00004496"/>
    </source>
</evidence>
<dbReference type="Gene3D" id="3.40.50.11030">
    <property type="entry name" value="Threonylcarbamoyl-AMP synthase, C-terminal domain"/>
    <property type="match status" value="1"/>
</dbReference>
<sequence>MGVTHTRVVPAATGLAEAAALLAAGEVVAFPTETVYGLGADATNAAAAARIFAAKGRPADNPLIVHIAEPADLGTVAAPPVPDLARTLAERFWPGPLTLVLPAAGRIPPVVRGGLATVAVRCPAHPVARDLIRALGRPVAAPSANRSGRPSPTTAAAVLEDLDGRIPLILDGGPTGIGVESTVIDLTTRPVTLLRPGGLPVEALEPWTGPLARPRAGEPARSPGLKYRHYAPRAPLFWLARPDAAWPEAVRRQLEARGIDPGRTVVLSALPGGAAAFLVVEPLGPDPAGAARRLFEGLRAADRAGAAAVVAVLPETGLAAGVGPAVADRLRRAAEAVW</sequence>
<keyword evidence="10 13" id="KW-0067">ATP-binding</keyword>
<protein>
    <recommendedName>
        <fullName evidence="4 13">Threonylcarbamoyl-AMP synthase</fullName>
        <shortName evidence="13">TC-AMP synthase</shortName>
        <ecNumber evidence="3 13">2.7.7.87</ecNumber>
    </recommendedName>
    <alternativeName>
        <fullName evidence="11 13">L-threonylcarbamoyladenylate synthase</fullName>
    </alternativeName>
</protein>
<feature type="binding site" evidence="14">
    <location>
        <position position="230"/>
    </location>
    <ligand>
        <name>ATP</name>
        <dbReference type="ChEBI" id="CHEBI:30616"/>
    </ligand>
</feature>
<keyword evidence="5 13" id="KW-0963">Cytoplasm</keyword>
<evidence type="ECO:0000256" key="7">
    <source>
        <dbReference type="ARBA" id="ARBA00022694"/>
    </source>
</evidence>
<keyword evidence="8 13" id="KW-0548">Nucleotidyltransferase</keyword>
<dbReference type="EC" id="2.7.7.87" evidence="3 13"/>
<evidence type="ECO:0000256" key="13">
    <source>
        <dbReference type="PIRNR" id="PIRNR004930"/>
    </source>
</evidence>
<evidence type="ECO:0000256" key="5">
    <source>
        <dbReference type="ARBA" id="ARBA00022490"/>
    </source>
</evidence>
<feature type="binding site" evidence="14">
    <location>
        <position position="34"/>
    </location>
    <ligand>
        <name>L-threonine</name>
        <dbReference type="ChEBI" id="CHEBI:57926"/>
    </ligand>
</feature>
<dbReference type="PANTHER" id="PTHR17490:SF16">
    <property type="entry name" value="THREONYLCARBAMOYL-AMP SYNTHASE"/>
    <property type="match status" value="1"/>
</dbReference>
<dbReference type="SUPFAM" id="SSF55821">
    <property type="entry name" value="YrdC/RibB"/>
    <property type="match status" value="1"/>
</dbReference>
<evidence type="ECO:0000256" key="8">
    <source>
        <dbReference type="ARBA" id="ARBA00022695"/>
    </source>
</evidence>
<evidence type="ECO:0000256" key="3">
    <source>
        <dbReference type="ARBA" id="ARBA00012584"/>
    </source>
</evidence>
<feature type="binding site" evidence="14">
    <location>
        <position position="57"/>
    </location>
    <ligand>
        <name>ATP</name>
        <dbReference type="ChEBI" id="CHEBI:30616"/>
    </ligand>
</feature>
<dbReference type="PIRSF" id="PIRSF004930">
    <property type="entry name" value="Tln_factor_SUA5"/>
    <property type="match status" value="1"/>
</dbReference>
<evidence type="ECO:0000259" key="15">
    <source>
        <dbReference type="PROSITE" id="PS51163"/>
    </source>
</evidence>
<comment type="function">
    <text evidence="13">Required for the formation of a threonylcarbamoyl group on adenosine at position 37 (t(6)A37) in tRNAs that read codons beginning with adenine.</text>
</comment>
<evidence type="ECO:0000313" key="17">
    <source>
        <dbReference type="Proteomes" id="UP000503399"/>
    </source>
</evidence>
<dbReference type="InterPro" id="IPR005145">
    <property type="entry name" value="Sua5_C"/>
</dbReference>
<dbReference type="GO" id="GO:0005737">
    <property type="term" value="C:cytoplasm"/>
    <property type="evidence" value="ECO:0007669"/>
    <property type="project" value="UniProtKB-SubCell"/>
</dbReference>
<feature type="binding site" evidence="14">
    <location>
        <position position="195"/>
    </location>
    <ligand>
        <name>ATP</name>
        <dbReference type="ChEBI" id="CHEBI:30616"/>
    </ligand>
</feature>
<evidence type="ECO:0000256" key="10">
    <source>
        <dbReference type="ARBA" id="ARBA00022840"/>
    </source>
</evidence>
<dbReference type="KEGG" id="hfv:R50_0626"/>
<evidence type="ECO:0000256" key="11">
    <source>
        <dbReference type="ARBA" id="ARBA00029774"/>
    </source>
</evidence>
<dbReference type="Pfam" id="PF01300">
    <property type="entry name" value="Sua5_yciO_yrdC"/>
    <property type="match status" value="1"/>
</dbReference>
<dbReference type="FunFam" id="3.90.870.10:FF:000009">
    <property type="entry name" value="Threonylcarbamoyl-AMP synthase, putative"/>
    <property type="match status" value="1"/>
</dbReference>
<dbReference type="InterPro" id="IPR050156">
    <property type="entry name" value="TC-AMP_synthase_SUA5"/>
</dbReference>
<dbReference type="InterPro" id="IPR017945">
    <property type="entry name" value="DHBP_synth_RibB-like_a/b_dom"/>
</dbReference>
<dbReference type="GO" id="GO:0006450">
    <property type="term" value="P:regulation of translational fidelity"/>
    <property type="evidence" value="ECO:0007669"/>
    <property type="project" value="TreeGrafter"/>
</dbReference>
<evidence type="ECO:0000256" key="12">
    <source>
        <dbReference type="ARBA" id="ARBA00048366"/>
    </source>
</evidence>
<dbReference type="NCBIfam" id="TIGR00057">
    <property type="entry name" value="L-threonylcarbamoyladenylate synthase"/>
    <property type="match status" value="1"/>
</dbReference>
<keyword evidence="17" id="KW-1185">Reference proteome</keyword>
<dbReference type="GO" id="GO:0008033">
    <property type="term" value="P:tRNA processing"/>
    <property type="evidence" value="ECO:0007669"/>
    <property type="project" value="UniProtKB-KW"/>
</dbReference>
<dbReference type="PANTHER" id="PTHR17490">
    <property type="entry name" value="SUA5"/>
    <property type="match status" value="1"/>
</dbReference>
<dbReference type="Proteomes" id="UP000503399">
    <property type="component" value="Chromosome"/>
</dbReference>
<dbReference type="InterPro" id="IPR006070">
    <property type="entry name" value="Sua5-like_dom"/>
</dbReference>
<keyword evidence="7 13" id="KW-0819">tRNA processing</keyword>
<name>A0A6F8ZF95_9FIRM</name>
<reference evidence="16 17" key="1">
    <citation type="submission" date="2020-02" db="EMBL/GenBank/DDBJ databases">
        <authorList>
            <person name="Hogendoorn C."/>
        </authorList>
    </citation>
    <scope>NUCLEOTIDE SEQUENCE [LARGE SCALE GENOMIC DNA]</scope>
    <source>
        <strain evidence="16">R501</strain>
    </source>
</reference>
<dbReference type="EMBL" id="LR778114">
    <property type="protein sequence ID" value="CAB1128132.1"/>
    <property type="molecule type" value="Genomic_DNA"/>
</dbReference>
<comment type="similarity">
    <text evidence="2 13">Belongs to the SUA5 family.</text>
</comment>
<keyword evidence="6 13" id="KW-0808">Transferase</keyword>
<feature type="binding site" evidence="14">
    <location>
        <position position="121"/>
    </location>
    <ligand>
        <name>L-threonine</name>
        <dbReference type="ChEBI" id="CHEBI:57926"/>
    </ligand>
</feature>
<feature type="binding site" evidence="14">
    <location>
        <position position="117"/>
    </location>
    <ligand>
        <name>ATP</name>
        <dbReference type="ChEBI" id="CHEBI:30616"/>
    </ligand>
</feature>
<dbReference type="AlphaFoldDB" id="A0A6F8ZF95"/>
<feature type="binding site" evidence="14">
    <location>
        <position position="141"/>
    </location>
    <ligand>
        <name>L-threonine</name>
        <dbReference type="ChEBI" id="CHEBI:57926"/>
    </ligand>
</feature>
<dbReference type="InterPro" id="IPR010923">
    <property type="entry name" value="T(6)A37_SUA5"/>
</dbReference>
<gene>
    <name evidence="16" type="primary">tsaC</name>
    <name evidence="16" type="ORF">R50_0626</name>
</gene>
<dbReference type="GO" id="GO:0000049">
    <property type="term" value="F:tRNA binding"/>
    <property type="evidence" value="ECO:0007669"/>
    <property type="project" value="TreeGrafter"/>
</dbReference>
<keyword evidence="9 13" id="KW-0547">Nucleotide-binding</keyword>
<feature type="binding site" evidence="14">
    <location>
        <position position="151"/>
    </location>
    <ligand>
        <name>ATP</name>
        <dbReference type="ChEBI" id="CHEBI:30616"/>
    </ligand>
</feature>
<comment type="subcellular location">
    <subcellularLocation>
        <location evidence="1 13">Cytoplasm</location>
    </subcellularLocation>
</comment>
<organism evidence="16 17">
    <name type="scientific">Candidatus Hydrogenisulfobacillus filiaventi</name>
    <dbReference type="NCBI Taxonomy" id="2707344"/>
    <lineage>
        <taxon>Bacteria</taxon>
        <taxon>Bacillati</taxon>
        <taxon>Bacillota</taxon>
        <taxon>Clostridia</taxon>
        <taxon>Eubacteriales</taxon>
        <taxon>Clostridiales Family XVII. Incertae Sedis</taxon>
        <taxon>Candidatus Hydrogenisulfobacillus</taxon>
    </lineage>
</organism>
<accession>A0A6F8ZF95</accession>
<dbReference type="GO" id="GO:0005524">
    <property type="term" value="F:ATP binding"/>
    <property type="evidence" value="ECO:0007669"/>
    <property type="project" value="UniProtKB-UniRule"/>
</dbReference>
<evidence type="ECO:0000256" key="4">
    <source>
        <dbReference type="ARBA" id="ARBA00015492"/>
    </source>
</evidence>
<dbReference type="PROSITE" id="PS51163">
    <property type="entry name" value="YRDC"/>
    <property type="match status" value="1"/>
</dbReference>
<comment type="catalytic activity">
    <reaction evidence="12 13">
        <text>L-threonine + hydrogencarbonate + ATP = L-threonylcarbamoyladenylate + diphosphate + H2O</text>
        <dbReference type="Rhea" id="RHEA:36407"/>
        <dbReference type="ChEBI" id="CHEBI:15377"/>
        <dbReference type="ChEBI" id="CHEBI:17544"/>
        <dbReference type="ChEBI" id="CHEBI:30616"/>
        <dbReference type="ChEBI" id="CHEBI:33019"/>
        <dbReference type="ChEBI" id="CHEBI:57926"/>
        <dbReference type="ChEBI" id="CHEBI:73682"/>
        <dbReference type="EC" id="2.7.7.87"/>
    </reaction>
</comment>
<dbReference type="Pfam" id="PF03481">
    <property type="entry name" value="Sua5_C"/>
    <property type="match status" value="1"/>
</dbReference>
<proteinExistence type="inferred from homology"/>
<feature type="binding site" evidence="14">
    <location>
        <position position="181"/>
    </location>
    <ligand>
        <name>L-threonine</name>
        <dbReference type="ChEBI" id="CHEBI:57926"/>
    </ligand>
</feature>